<reference evidence="3" key="2">
    <citation type="submission" date="2015-01" db="EMBL/GenBank/DDBJ databases">
        <title>Evolutionary Origins and Diversification of the Mycorrhizal Mutualists.</title>
        <authorList>
            <consortium name="DOE Joint Genome Institute"/>
            <consortium name="Mycorrhizal Genomics Consortium"/>
            <person name="Kohler A."/>
            <person name="Kuo A."/>
            <person name="Nagy L.G."/>
            <person name="Floudas D."/>
            <person name="Copeland A."/>
            <person name="Barry K.W."/>
            <person name="Cichocki N."/>
            <person name="Veneault-Fourrey C."/>
            <person name="LaButti K."/>
            <person name="Lindquist E.A."/>
            <person name="Lipzen A."/>
            <person name="Lundell T."/>
            <person name="Morin E."/>
            <person name="Murat C."/>
            <person name="Riley R."/>
            <person name="Ohm R."/>
            <person name="Sun H."/>
            <person name="Tunlid A."/>
            <person name="Henrissat B."/>
            <person name="Grigoriev I.V."/>
            <person name="Hibbett D.S."/>
            <person name="Martin F."/>
        </authorList>
    </citation>
    <scope>NUCLEOTIDE SEQUENCE [LARGE SCALE GENOMIC DNA]</scope>
    <source>
        <strain evidence="3">Ve08.2h10</strain>
    </source>
</reference>
<dbReference type="Gene3D" id="3.30.1780.10">
    <property type="entry name" value="ornithine cyclodeaminase, domain 1"/>
    <property type="match status" value="1"/>
</dbReference>
<dbReference type="Gene3D" id="3.40.50.720">
    <property type="entry name" value="NAD(P)-binding Rossmann-like Domain"/>
    <property type="match status" value="1"/>
</dbReference>
<dbReference type="InParanoid" id="A0A0D0DT96"/>
<reference evidence="2 3" key="1">
    <citation type="submission" date="2014-04" db="EMBL/GenBank/DDBJ databases">
        <authorList>
            <consortium name="DOE Joint Genome Institute"/>
            <person name="Kuo A."/>
            <person name="Kohler A."/>
            <person name="Jargeat P."/>
            <person name="Nagy L.G."/>
            <person name="Floudas D."/>
            <person name="Copeland A."/>
            <person name="Barry K.W."/>
            <person name="Cichocki N."/>
            <person name="Veneault-Fourrey C."/>
            <person name="LaButti K."/>
            <person name="Lindquist E.A."/>
            <person name="Lipzen A."/>
            <person name="Lundell T."/>
            <person name="Morin E."/>
            <person name="Murat C."/>
            <person name="Sun H."/>
            <person name="Tunlid A."/>
            <person name="Henrissat B."/>
            <person name="Grigoriev I.V."/>
            <person name="Hibbett D.S."/>
            <person name="Martin F."/>
            <person name="Nordberg H.P."/>
            <person name="Cantor M.N."/>
            <person name="Hua S.X."/>
        </authorList>
    </citation>
    <scope>NUCLEOTIDE SEQUENCE [LARGE SCALE GENOMIC DNA]</scope>
    <source>
        <strain evidence="2 3">Ve08.2h10</strain>
    </source>
</reference>
<gene>
    <name evidence="2" type="ORF">PAXRUDRAFT_137242</name>
</gene>
<dbReference type="GO" id="GO:0005737">
    <property type="term" value="C:cytoplasm"/>
    <property type="evidence" value="ECO:0007669"/>
    <property type="project" value="TreeGrafter"/>
</dbReference>
<evidence type="ECO:0000313" key="2">
    <source>
        <dbReference type="EMBL" id="KIK96968.1"/>
    </source>
</evidence>
<dbReference type="EMBL" id="KN824958">
    <property type="protein sequence ID" value="KIK96968.1"/>
    <property type="molecule type" value="Genomic_DNA"/>
</dbReference>
<dbReference type="InterPro" id="IPR023401">
    <property type="entry name" value="ODC_N"/>
</dbReference>
<dbReference type="OrthoDB" id="41492at2759"/>
<proteinExistence type="inferred from homology"/>
<dbReference type="InterPro" id="IPR003462">
    <property type="entry name" value="ODC_Mu_crystall"/>
</dbReference>
<evidence type="ECO:0000256" key="1">
    <source>
        <dbReference type="ARBA" id="ARBA00008903"/>
    </source>
</evidence>
<evidence type="ECO:0000313" key="3">
    <source>
        <dbReference type="Proteomes" id="UP000054538"/>
    </source>
</evidence>
<dbReference type="InterPro" id="IPR036291">
    <property type="entry name" value="NAD(P)-bd_dom_sf"/>
</dbReference>
<protein>
    <recommendedName>
        <fullName evidence="4">Ornithine cyclodeaminase</fullName>
    </recommendedName>
</protein>
<dbReference type="FunCoup" id="A0A0D0DT96">
    <property type="interactions" value="318"/>
</dbReference>
<organism evidence="2 3">
    <name type="scientific">Paxillus rubicundulus Ve08.2h10</name>
    <dbReference type="NCBI Taxonomy" id="930991"/>
    <lineage>
        <taxon>Eukaryota</taxon>
        <taxon>Fungi</taxon>
        <taxon>Dikarya</taxon>
        <taxon>Basidiomycota</taxon>
        <taxon>Agaricomycotina</taxon>
        <taxon>Agaricomycetes</taxon>
        <taxon>Agaricomycetidae</taxon>
        <taxon>Boletales</taxon>
        <taxon>Paxilineae</taxon>
        <taxon>Paxillaceae</taxon>
        <taxon>Paxillus</taxon>
    </lineage>
</organism>
<dbReference type="STRING" id="930991.A0A0D0DT96"/>
<comment type="similarity">
    <text evidence="1">Belongs to the ornithine cyclodeaminase/mu-crystallin family.</text>
</comment>
<keyword evidence="3" id="KW-1185">Reference proteome</keyword>
<dbReference type="Proteomes" id="UP000054538">
    <property type="component" value="Unassembled WGS sequence"/>
</dbReference>
<evidence type="ECO:0008006" key="4">
    <source>
        <dbReference type="Google" id="ProtNLM"/>
    </source>
</evidence>
<name>A0A0D0DT96_9AGAM</name>
<dbReference type="SUPFAM" id="SSF51735">
    <property type="entry name" value="NAD(P)-binding Rossmann-fold domains"/>
    <property type="match status" value="1"/>
</dbReference>
<dbReference type="Pfam" id="PF02423">
    <property type="entry name" value="OCD_Mu_crystall"/>
    <property type="match status" value="1"/>
</dbReference>
<dbReference type="HOGENOM" id="CLU_042088_0_0_1"/>
<dbReference type="PIRSF" id="PIRSF001439">
    <property type="entry name" value="CryM"/>
    <property type="match status" value="1"/>
</dbReference>
<dbReference type="PANTHER" id="PTHR13812:SF19">
    <property type="entry name" value="KETIMINE REDUCTASE MU-CRYSTALLIN"/>
    <property type="match status" value="1"/>
</dbReference>
<accession>A0A0D0DT96</accession>
<sequence>MSLLVLSAKDVSAVTSELKPEELEALMASVFHRLSSGSNCASPHRTSISMSRHTTLFMPSRVPDLGTTIKVVSVPISEGDKQGLPASTVVLDETTGCVKAIVNASTLTALRTASGSVLATRLLVSKLPKTLLAFGAGQQINAHVDLHFRAFPSLESCIIVNRANNTRLQNLLSTLRRSHPFKTFDILTLDDEQLRDAVAKADIICTATSSTKPLFSSEWVSPGTHLNLVGSFTPNMHEVDSNLIDRAGKVVVDSRDACAIEAGELITAGKADNPKERMIELGELVEKGEDGKYVPIVLPGGVKGPDGVTIFKSVGVGLQDVAIASLVVSRAKQMGYGTSIDNYH</sequence>
<dbReference type="PANTHER" id="PTHR13812">
    <property type="entry name" value="KETIMINE REDUCTASE MU-CRYSTALLIN"/>
    <property type="match status" value="1"/>
</dbReference>
<dbReference type="AlphaFoldDB" id="A0A0D0DT96"/>